<reference evidence="6" key="1">
    <citation type="journal article" date="2021" name="Sci. Adv.">
        <title>The American lobster genome reveals insights on longevity, neural, and immune adaptations.</title>
        <authorList>
            <person name="Polinski J.M."/>
            <person name="Zimin A.V."/>
            <person name="Clark K.F."/>
            <person name="Kohn A.B."/>
            <person name="Sadowski N."/>
            <person name="Timp W."/>
            <person name="Ptitsyn A."/>
            <person name="Khanna P."/>
            <person name="Romanova D.Y."/>
            <person name="Williams P."/>
            <person name="Greenwood S.J."/>
            <person name="Moroz L.L."/>
            <person name="Walt D.R."/>
            <person name="Bodnar A.G."/>
        </authorList>
    </citation>
    <scope>NUCLEOTIDE SEQUENCE</scope>
    <source>
        <strain evidence="6">GMGI-L3</strain>
    </source>
</reference>
<dbReference type="FunFam" id="3.30.70.330:FF:000054">
    <property type="entry name" value="Cytoplasmic polyadenylation element-binding protein 1"/>
    <property type="match status" value="1"/>
</dbReference>
<dbReference type="InterPro" id="IPR000504">
    <property type="entry name" value="RRM_dom"/>
</dbReference>
<dbReference type="GO" id="GO:0005634">
    <property type="term" value="C:nucleus"/>
    <property type="evidence" value="ECO:0007669"/>
    <property type="project" value="TreeGrafter"/>
</dbReference>
<comment type="caution">
    <text evidence="6">The sequence shown here is derived from an EMBL/GenBank/DDBJ whole genome shotgun (WGS) entry which is preliminary data.</text>
</comment>
<dbReference type="GO" id="GO:0005737">
    <property type="term" value="C:cytoplasm"/>
    <property type="evidence" value="ECO:0007669"/>
    <property type="project" value="TreeGrafter"/>
</dbReference>
<dbReference type="GO" id="GO:0043005">
    <property type="term" value="C:neuron projection"/>
    <property type="evidence" value="ECO:0007669"/>
    <property type="project" value="TreeGrafter"/>
</dbReference>
<feature type="domain" description="RRM" evidence="4">
    <location>
        <begin position="24"/>
        <end position="79"/>
    </location>
</feature>
<dbReference type="InterPro" id="IPR038446">
    <property type="entry name" value="CEBP_ZZ_sf"/>
</dbReference>
<keyword evidence="2" id="KW-0479">Metal-binding</keyword>
<dbReference type="GO" id="GO:0043022">
    <property type="term" value="F:ribosome binding"/>
    <property type="evidence" value="ECO:0007669"/>
    <property type="project" value="TreeGrafter"/>
</dbReference>
<protein>
    <submittedName>
        <fullName evidence="6">Cytoplasmic polyadenylation element-binding protein 1-A-like</fullName>
    </submittedName>
</protein>
<dbReference type="Gene3D" id="3.30.70.330">
    <property type="match status" value="2"/>
</dbReference>
<dbReference type="Pfam" id="PF16366">
    <property type="entry name" value="CEBP_ZZ"/>
    <property type="match status" value="1"/>
</dbReference>
<evidence type="ECO:0000259" key="4">
    <source>
        <dbReference type="PROSITE" id="PS50102"/>
    </source>
</evidence>
<keyword evidence="2" id="KW-0863">Zinc-finger</keyword>
<dbReference type="InterPro" id="IPR013087">
    <property type="entry name" value="Znf_C2H2_type"/>
</dbReference>
<dbReference type="EMBL" id="JAHLQT010007678">
    <property type="protein sequence ID" value="KAG7174400.1"/>
    <property type="molecule type" value="Genomic_DNA"/>
</dbReference>
<feature type="domain" description="RRM" evidence="4">
    <location>
        <begin position="102"/>
        <end position="183"/>
    </location>
</feature>
<dbReference type="GO" id="GO:0008135">
    <property type="term" value="F:translation factor activity, RNA binding"/>
    <property type="evidence" value="ECO:0007669"/>
    <property type="project" value="TreeGrafter"/>
</dbReference>
<dbReference type="PROSITE" id="PS50157">
    <property type="entry name" value="ZINC_FINGER_C2H2_2"/>
    <property type="match status" value="1"/>
</dbReference>
<feature type="non-terminal residue" evidence="6">
    <location>
        <position position="1"/>
    </location>
</feature>
<dbReference type="GO" id="GO:2000766">
    <property type="term" value="P:negative regulation of cytoplasmic translation"/>
    <property type="evidence" value="ECO:0007669"/>
    <property type="project" value="TreeGrafter"/>
</dbReference>
<keyword evidence="2" id="KW-0862">Zinc</keyword>
<dbReference type="Gene3D" id="4.10.640.40">
    <property type="entry name" value="Cytoplasmic polyadenylation element-binding protein, ZZ domain"/>
    <property type="match status" value="1"/>
</dbReference>
<dbReference type="AlphaFoldDB" id="A0A8J5N748"/>
<sequence length="244" mass="27702">VCDATCTWSGQLPTRIHKNPIYSCKVFLGGVPWDVTESALKQTFLHYGNIQVEWPGKENSANPPRGYVYILFEFERQVQIIPWVISDSNYVRCPSYQLDPAKTVFVGALHGMLSAEGLANIMNDLFGGVVYSGIDTDKHKYPIGSGRVTFNNVQSYRKAVRAAFIEIKTPKFTKKVQVDPYLADSLCQLCGMQQGPYFCRDENCFKYFCRSCWQLTHPMDVHGGHKPIMRNSKLRTQTTLSRVI</sequence>
<dbReference type="InterPro" id="IPR034819">
    <property type="entry name" value="CPEB"/>
</dbReference>
<evidence type="ECO:0000256" key="3">
    <source>
        <dbReference type="PROSITE-ProRule" id="PRU00176"/>
    </source>
</evidence>
<dbReference type="InterPro" id="IPR035979">
    <property type="entry name" value="RBD_domain_sf"/>
</dbReference>
<dbReference type="Pfam" id="PF16367">
    <property type="entry name" value="RRM_7"/>
    <property type="match status" value="1"/>
</dbReference>
<keyword evidence="1 3" id="KW-0694">RNA-binding</keyword>
<gene>
    <name evidence="6" type="primary">cpeb1-a-L</name>
    <name evidence="6" type="ORF">Hamer_G003341</name>
</gene>
<dbReference type="InterPro" id="IPR012677">
    <property type="entry name" value="Nucleotide-bd_a/b_plait_sf"/>
</dbReference>
<dbReference type="PANTHER" id="PTHR12566:SF9">
    <property type="entry name" value="CYTOPLASMIC POLYADENYLATION ELEMENT-BINDING PROTEIN 1"/>
    <property type="match status" value="1"/>
</dbReference>
<dbReference type="PANTHER" id="PTHR12566">
    <property type="entry name" value="CYTOPLASMIC POLYADENYLATION ELEMENT BINDING PROTEIN CPEB"/>
    <property type="match status" value="1"/>
</dbReference>
<accession>A0A8J5N748</accession>
<keyword evidence="7" id="KW-1185">Reference proteome</keyword>
<evidence type="ECO:0000259" key="5">
    <source>
        <dbReference type="PROSITE" id="PS50157"/>
    </source>
</evidence>
<dbReference type="Proteomes" id="UP000747542">
    <property type="component" value="Unassembled WGS sequence"/>
</dbReference>
<dbReference type="PROSITE" id="PS00028">
    <property type="entry name" value="ZINC_FINGER_C2H2_1"/>
    <property type="match status" value="1"/>
</dbReference>
<proteinExistence type="predicted"/>
<dbReference type="GO" id="GO:0045202">
    <property type="term" value="C:synapse"/>
    <property type="evidence" value="ECO:0007669"/>
    <property type="project" value="TreeGrafter"/>
</dbReference>
<dbReference type="GO" id="GO:0008270">
    <property type="term" value="F:zinc ion binding"/>
    <property type="evidence" value="ECO:0007669"/>
    <property type="project" value="UniProtKB-KW"/>
</dbReference>
<evidence type="ECO:0000313" key="6">
    <source>
        <dbReference type="EMBL" id="KAG7174400.1"/>
    </source>
</evidence>
<feature type="domain" description="C2H2-type" evidence="5">
    <location>
        <begin position="197"/>
        <end position="227"/>
    </location>
</feature>
<name>A0A8J5N748_HOMAM</name>
<dbReference type="SUPFAM" id="SSF54928">
    <property type="entry name" value="RNA-binding domain, RBD"/>
    <property type="match status" value="1"/>
</dbReference>
<dbReference type="CDD" id="cd19757">
    <property type="entry name" value="Bbox1"/>
    <property type="match status" value="1"/>
</dbReference>
<evidence type="ECO:0000256" key="2">
    <source>
        <dbReference type="PROSITE-ProRule" id="PRU00042"/>
    </source>
</evidence>
<dbReference type="PROSITE" id="PS50102">
    <property type="entry name" value="RRM"/>
    <property type="match status" value="2"/>
</dbReference>
<dbReference type="GO" id="GO:0003730">
    <property type="term" value="F:mRNA 3'-UTR binding"/>
    <property type="evidence" value="ECO:0007669"/>
    <property type="project" value="InterPro"/>
</dbReference>
<dbReference type="CDD" id="cd12725">
    <property type="entry name" value="RRM2_CPEB1"/>
    <property type="match status" value="1"/>
</dbReference>
<organism evidence="6 7">
    <name type="scientific">Homarus americanus</name>
    <name type="common">American lobster</name>
    <dbReference type="NCBI Taxonomy" id="6706"/>
    <lineage>
        <taxon>Eukaryota</taxon>
        <taxon>Metazoa</taxon>
        <taxon>Ecdysozoa</taxon>
        <taxon>Arthropoda</taxon>
        <taxon>Crustacea</taxon>
        <taxon>Multicrustacea</taxon>
        <taxon>Malacostraca</taxon>
        <taxon>Eumalacostraca</taxon>
        <taxon>Eucarida</taxon>
        <taxon>Decapoda</taxon>
        <taxon>Pleocyemata</taxon>
        <taxon>Astacidea</taxon>
        <taxon>Nephropoidea</taxon>
        <taxon>Nephropidae</taxon>
        <taxon>Homarus</taxon>
    </lineage>
</organism>
<evidence type="ECO:0000256" key="1">
    <source>
        <dbReference type="ARBA" id="ARBA00022884"/>
    </source>
</evidence>
<evidence type="ECO:0000313" key="7">
    <source>
        <dbReference type="Proteomes" id="UP000747542"/>
    </source>
</evidence>
<dbReference type="InterPro" id="IPR032296">
    <property type="entry name" value="CEBP_ZZ"/>
</dbReference>
<dbReference type="GO" id="GO:0000900">
    <property type="term" value="F:mRNA regulatory element binding translation repressor activity"/>
    <property type="evidence" value="ECO:0007669"/>
    <property type="project" value="TreeGrafter"/>
</dbReference>
<feature type="non-terminal residue" evidence="6">
    <location>
        <position position="244"/>
    </location>
</feature>